<sequence>MGSILKFRYVTLDLTLNSKADDEIKDHKVVADDIKDLNLDDEECFVDECASDKELKKSGQLPGSDKVPKKPRTPRVFLGQLTSKPGEDGYQFRSAQVIIDEKNSREREKRPLDEEDHVAPNSREREKRPLDEDHVAPDDDYEEAESSDKKRQKRIEKKETVPRKPVQVYNLPSELPQHFQEYISGLNLEVPPLFVAQKLLTVTDIKYDQGRLSLPKNLINHEFRDNFLTKDEKKLVENKMSVEVNLVDDMMREYNTLHMTQWAVNNTSPIALKRAWNDVVLQNKLKPVTVLNEPKPIVGMEDDNKLVADVVARVWCFRRESNIWFALNLQAMTELKILGTTKKGVPILSK</sequence>
<organism evidence="7 8">
    <name type="scientific">Heracleum sosnowskyi</name>
    <dbReference type="NCBI Taxonomy" id="360622"/>
    <lineage>
        <taxon>Eukaryota</taxon>
        <taxon>Viridiplantae</taxon>
        <taxon>Streptophyta</taxon>
        <taxon>Embryophyta</taxon>
        <taxon>Tracheophyta</taxon>
        <taxon>Spermatophyta</taxon>
        <taxon>Magnoliopsida</taxon>
        <taxon>eudicotyledons</taxon>
        <taxon>Gunneridae</taxon>
        <taxon>Pentapetalae</taxon>
        <taxon>asterids</taxon>
        <taxon>campanulids</taxon>
        <taxon>Apiales</taxon>
        <taxon>Apiaceae</taxon>
        <taxon>Apioideae</taxon>
        <taxon>apioid superclade</taxon>
        <taxon>Tordylieae</taxon>
        <taxon>Tordyliinae</taxon>
        <taxon>Heracleum</taxon>
    </lineage>
</organism>
<dbReference type="Proteomes" id="UP001237642">
    <property type="component" value="Unassembled WGS sequence"/>
</dbReference>
<reference evidence="7" key="1">
    <citation type="submission" date="2023-02" db="EMBL/GenBank/DDBJ databases">
        <title>Genome of toxic invasive species Heracleum sosnowskyi carries increased number of genes despite the absence of recent whole-genome duplications.</title>
        <authorList>
            <person name="Schelkunov M."/>
            <person name="Shtratnikova V."/>
            <person name="Makarenko M."/>
            <person name="Klepikova A."/>
            <person name="Omelchenko D."/>
            <person name="Novikova G."/>
            <person name="Obukhova E."/>
            <person name="Bogdanov V."/>
            <person name="Penin A."/>
            <person name="Logacheva M."/>
        </authorList>
    </citation>
    <scope>NUCLEOTIDE SEQUENCE</scope>
    <source>
        <strain evidence="7">Hsosn_3</strain>
        <tissue evidence="7">Leaf</tissue>
    </source>
</reference>
<name>A0AAD8MLL9_9APIA</name>
<reference evidence="7" key="2">
    <citation type="submission" date="2023-05" db="EMBL/GenBank/DDBJ databases">
        <authorList>
            <person name="Schelkunov M.I."/>
        </authorList>
    </citation>
    <scope>NUCLEOTIDE SEQUENCE</scope>
    <source>
        <strain evidence="7">Hsosn_3</strain>
        <tissue evidence="7">Leaf</tissue>
    </source>
</reference>
<evidence type="ECO:0000313" key="8">
    <source>
        <dbReference type="Proteomes" id="UP001237642"/>
    </source>
</evidence>
<evidence type="ECO:0000256" key="5">
    <source>
        <dbReference type="ARBA" id="ARBA00023242"/>
    </source>
</evidence>
<keyword evidence="5" id="KW-0539">Nucleus</keyword>
<protein>
    <submittedName>
        <fullName evidence="7">Uncharacterized protein</fullName>
    </submittedName>
</protein>
<dbReference type="GO" id="GO:0005634">
    <property type="term" value="C:nucleus"/>
    <property type="evidence" value="ECO:0007669"/>
    <property type="project" value="UniProtKB-SubCell"/>
</dbReference>
<proteinExistence type="predicted"/>
<keyword evidence="2" id="KW-0805">Transcription regulation</keyword>
<evidence type="ECO:0000256" key="4">
    <source>
        <dbReference type="ARBA" id="ARBA00023163"/>
    </source>
</evidence>
<evidence type="ECO:0000256" key="1">
    <source>
        <dbReference type="ARBA" id="ARBA00004123"/>
    </source>
</evidence>
<dbReference type="AlphaFoldDB" id="A0AAD8MLL9"/>
<feature type="compositionally biased region" description="Basic and acidic residues" evidence="6">
    <location>
        <begin position="99"/>
        <end position="112"/>
    </location>
</feature>
<dbReference type="EMBL" id="JAUIZM010000007">
    <property type="protein sequence ID" value="KAK1377014.1"/>
    <property type="molecule type" value="Genomic_DNA"/>
</dbReference>
<evidence type="ECO:0000313" key="7">
    <source>
        <dbReference type="EMBL" id="KAK1377014.1"/>
    </source>
</evidence>
<accession>A0AAD8MLL9</accession>
<comment type="subcellular location">
    <subcellularLocation>
        <location evidence="1">Nucleus</location>
    </subcellularLocation>
</comment>
<keyword evidence="3" id="KW-0238">DNA-binding</keyword>
<dbReference type="InterPro" id="IPR005508">
    <property type="entry name" value="At2g31720-like"/>
</dbReference>
<evidence type="ECO:0000256" key="2">
    <source>
        <dbReference type="ARBA" id="ARBA00023015"/>
    </source>
</evidence>
<dbReference type="Pfam" id="PF03754">
    <property type="entry name" value="At2g31720-like"/>
    <property type="match status" value="1"/>
</dbReference>
<keyword evidence="8" id="KW-1185">Reference proteome</keyword>
<dbReference type="PANTHER" id="PTHR31541:SF25">
    <property type="entry name" value="GAMMA-GLIADIN B"/>
    <property type="match status" value="1"/>
</dbReference>
<comment type="caution">
    <text evidence="7">The sequence shown here is derived from an EMBL/GenBank/DDBJ whole genome shotgun (WGS) entry which is preliminary data.</text>
</comment>
<dbReference type="GO" id="GO:0003677">
    <property type="term" value="F:DNA binding"/>
    <property type="evidence" value="ECO:0007669"/>
    <property type="project" value="UniProtKB-KW"/>
</dbReference>
<dbReference type="PANTHER" id="PTHR31541">
    <property type="entry name" value="B3 DOMAIN PLANT PROTEIN-RELATED"/>
    <property type="match status" value="1"/>
</dbReference>
<evidence type="ECO:0000256" key="6">
    <source>
        <dbReference type="SAM" id="MobiDB-lite"/>
    </source>
</evidence>
<dbReference type="InterPro" id="IPR015300">
    <property type="entry name" value="DNA-bd_pseudobarrel_sf"/>
</dbReference>
<evidence type="ECO:0000256" key="3">
    <source>
        <dbReference type="ARBA" id="ARBA00023125"/>
    </source>
</evidence>
<feature type="compositionally biased region" description="Basic and acidic residues" evidence="6">
    <location>
        <begin position="122"/>
        <end position="137"/>
    </location>
</feature>
<feature type="region of interest" description="Disordered" evidence="6">
    <location>
        <begin position="53"/>
        <end position="161"/>
    </location>
</feature>
<keyword evidence="4" id="KW-0804">Transcription</keyword>
<dbReference type="Gene3D" id="2.40.330.10">
    <property type="entry name" value="DNA-binding pseudobarrel domain"/>
    <property type="match status" value="1"/>
</dbReference>
<gene>
    <name evidence="7" type="ORF">POM88_033207</name>
</gene>